<dbReference type="AlphaFoldDB" id="N1S0F4"/>
<dbReference type="InterPro" id="IPR042097">
    <property type="entry name" value="Aminopeptidase_N-like_N_sf"/>
</dbReference>
<evidence type="ECO:0000256" key="2">
    <source>
        <dbReference type="ARBA" id="ARBA00022438"/>
    </source>
</evidence>
<name>N1S0F4_FUSC4</name>
<evidence type="ECO:0000313" key="16">
    <source>
        <dbReference type="Proteomes" id="UP000016929"/>
    </source>
</evidence>
<proteinExistence type="inferred from homology"/>
<dbReference type="EC" id="3.4.11.-" evidence="11"/>
<dbReference type="CDD" id="cd09601">
    <property type="entry name" value="M1_APN-Q_like"/>
    <property type="match status" value="1"/>
</dbReference>
<dbReference type="MEROPS" id="M01.007"/>
<sequence>MEKKERLLLPASVKPVSYEVRLDPSFDEEKFEGHVNISCTVIDTCSYLELHCKSIKVNEARVKLNHDSWDVLDTVSYNEARETLKMELPQEIAPGDPKELQIILSYTGKFRSDLTGLYQASYETDDGVKHRIAATAMEPTYAREVFPCFDEPSVKAEFTLSIVVDESFVTVSNMPVEKSETLSSSKKLCQSYKMPYVSPNWSKHVGLVAGPLAEVKCTDSRIPISVFCPLGSEEQATFAVDLAAKGLQFFEDCFELPYPLPKLDLIGVPEFSTGAMENWGAIIFRTTNLLLDPEDSALDTKQRIAETILHEISHMWFGNLVTMRYWDGLWLKEGFATLMSWYAADKMFPSWHFWDSYVANTLQKALSLDSLTSSHSVELFISDSTDAKQIYDEISYQKGSCILRMVLNNLGDTKFFEGLKLYLRRHQFQCTESDDLWKAWEEVTGESIATSMRVWTKQPGFPVLRVSESRDESGKVTGVRLFQQRFLTSGVAKQEDAVSDTIYPLRFAIRHRQDFETVDMNTRELVLSPSSGLFKVNADHGSFFRTSYSHELLTRLLEEASKGSLSLRDCIGLSCDLKALVAAGVNKTSELLDLNVKFAELDSFYVWEMIDRNLRSIQSVYKFHGPELNEALRKLTSDVIGPKAEELGWTISKDDDENLITFKTSMFSGAGLAGYPSVVSAAKELFSKRMAGDENAIPGSLRWEVFGIIAAHGGLEELKGLVELWKNSSNEDEQYLALECLGRAPNAELMKWVLSHLLTATVKNHDMFYLTWLAGGTAHGAIELWEWTKQNWERVEKEVPVDISSLFLGTALEGLHTKEQIQDVKEFFARRDTKSYQMVLDQNLEGMENRRSWAERDISNVRSWLEGHGYLQAKFV</sequence>
<accession>N1S0F4</accession>
<evidence type="ECO:0000256" key="1">
    <source>
        <dbReference type="ARBA" id="ARBA00010136"/>
    </source>
</evidence>
<keyword evidence="2 11" id="KW-0031">Aminopeptidase</keyword>
<reference evidence="16" key="2">
    <citation type="journal article" date="2014" name="PLoS ONE">
        <title>Genome and Transcriptome Analysis of the Fungal Pathogen Fusarium oxysporum f. sp. cubense Causing Banana Vascular Wilt Disease.</title>
        <authorList>
            <person name="Guo L."/>
            <person name="Han L."/>
            <person name="Yang L."/>
            <person name="Zeng H."/>
            <person name="Fan D."/>
            <person name="Zhu Y."/>
            <person name="Feng Y."/>
            <person name="Wang G."/>
            <person name="Peng C."/>
            <person name="Jiang X."/>
            <person name="Zhou D."/>
            <person name="Ni P."/>
            <person name="Liang C."/>
            <person name="Liu L."/>
            <person name="Wang J."/>
            <person name="Mao C."/>
            <person name="Fang X."/>
            <person name="Peng M."/>
            <person name="Huang J."/>
        </authorList>
    </citation>
    <scope>NUCLEOTIDE SEQUENCE [LARGE SCALE GENOMIC DNA]</scope>
    <source>
        <strain evidence="16">race 4</strain>
    </source>
</reference>
<dbReference type="Gene3D" id="1.25.50.20">
    <property type="match status" value="1"/>
</dbReference>
<comment type="cofactor">
    <cofactor evidence="9 11">
        <name>Zn(2+)</name>
        <dbReference type="ChEBI" id="CHEBI:29105"/>
    </cofactor>
    <text evidence="9 11">Binds 1 zinc ion per subunit.</text>
</comment>
<dbReference type="PANTHER" id="PTHR11533:SF174">
    <property type="entry name" value="PUROMYCIN-SENSITIVE AMINOPEPTIDASE-RELATED"/>
    <property type="match status" value="1"/>
</dbReference>
<evidence type="ECO:0000256" key="7">
    <source>
        <dbReference type="ARBA" id="ARBA00023049"/>
    </source>
</evidence>
<dbReference type="GO" id="GO:0008270">
    <property type="term" value="F:zinc ion binding"/>
    <property type="evidence" value="ECO:0007669"/>
    <property type="project" value="UniProtKB-UniRule"/>
</dbReference>
<keyword evidence="16" id="KW-1185">Reference proteome</keyword>
<dbReference type="EMBL" id="KB726276">
    <property type="protein sequence ID" value="EMT72363.1"/>
    <property type="molecule type" value="Genomic_DNA"/>
</dbReference>
<dbReference type="OrthoDB" id="10031169at2759"/>
<keyword evidence="3 11" id="KW-0645">Protease</keyword>
<dbReference type="Pfam" id="PF01433">
    <property type="entry name" value="Peptidase_M1"/>
    <property type="match status" value="1"/>
</dbReference>
<evidence type="ECO:0000256" key="6">
    <source>
        <dbReference type="ARBA" id="ARBA00022833"/>
    </source>
</evidence>
<evidence type="ECO:0000259" key="14">
    <source>
        <dbReference type="Pfam" id="PF17900"/>
    </source>
</evidence>
<evidence type="ECO:0000256" key="5">
    <source>
        <dbReference type="ARBA" id="ARBA00022801"/>
    </source>
</evidence>
<dbReference type="InterPro" id="IPR050344">
    <property type="entry name" value="Peptidase_M1_aminopeptidases"/>
</dbReference>
<dbReference type="PRINTS" id="PR00756">
    <property type="entry name" value="ALADIPTASE"/>
</dbReference>
<comment type="similarity">
    <text evidence="1 11">Belongs to the peptidase M1 family.</text>
</comment>
<evidence type="ECO:0000256" key="4">
    <source>
        <dbReference type="ARBA" id="ARBA00022723"/>
    </source>
</evidence>
<dbReference type="InterPro" id="IPR034016">
    <property type="entry name" value="M1_APN-typ"/>
</dbReference>
<feature type="domain" description="Peptidase M1 membrane alanine aminopeptidase" evidence="12">
    <location>
        <begin position="238"/>
        <end position="455"/>
    </location>
</feature>
<organism evidence="15 16">
    <name type="scientific">Fusarium oxysporum f. sp. cubense (strain race 4)</name>
    <name type="common">Panama disease fungus</name>
    <dbReference type="NCBI Taxonomy" id="2502994"/>
    <lineage>
        <taxon>Eukaryota</taxon>
        <taxon>Fungi</taxon>
        <taxon>Dikarya</taxon>
        <taxon>Ascomycota</taxon>
        <taxon>Pezizomycotina</taxon>
        <taxon>Sordariomycetes</taxon>
        <taxon>Hypocreomycetidae</taxon>
        <taxon>Hypocreales</taxon>
        <taxon>Nectriaceae</taxon>
        <taxon>Fusarium</taxon>
        <taxon>Fusarium oxysporum species complex</taxon>
    </lineage>
</organism>
<evidence type="ECO:0000256" key="3">
    <source>
        <dbReference type="ARBA" id="ARBA00022670"/>
    </source>
</evidence>
<keyword evidence="5 11" id="KW-0378">Hydrolase</keyword>
<dbReference type="Gene3D" id="1.10.390.10">
    <property type="entry name" value="Neutral Protease Domain 2"/>
    <property type="match status" value="1"/>
</dbReference>
<feature type="site" description="Transition state stabilizer" evidence="10">
    <location>
        <position position="396"/>
    </location>
</feature>
<evidence type="ECO:0000256" key="9">
    <source>
        <dbReference type="PIRSR" id="PIRSR634016-3"/>
    </source>
</evidence>
<dbReference type="Pfam" id="PF11838">
    <property type="entry name" value="ERAP1_C"/>
    <property type="match status" value="1"/>
</dbReference>
<dbReference type="InterPro" id="IPR014782">
    <property type="entry name" value="Peptidase_M1_dom"/>
</dbReference>
<evidence type="ECO:0000256" key="11">
    <source>
        <dbReference type="RuleBase" id="RU364040"/>
    </source>
</evidence>
<keyword evidence="4 9" id="KW-0479">Metal-binding</keyword>
<dbReference type="HOGENOM" id="CLU_003705_0_1_1"/>
<dbReference type="PANTHER" id="PTHR11533">
    <property type="entry name" value="PROTEASE M1 ZINC METALLOPROTEASE"/>
    <property type="match status" value="1"/>
</dbReference>
<reference evidence="16" key="1">
    <citation type="submission" date="2012-09" db="EMBL/GenBank/DDBJ databases">
        <title>Genome sequencing and comparative transcriptomics of race 1 and race 4 of banana pathogen: Fusarium oxysporum f. sp. cubense.</title>
        <authorList>
            <person name="Fang X."/>
            <person name="Huang J."/>
        </authorList>
    </citation>
    <scope>NUCLEOTIDE SEQUENCE [LARGE SCALE GENOMIC DNA]</scope>
    <source>
        <strain evidence="16">race 4</strain>
    </source>
</reference>
<dbReference type="Proteomes" id="UP000016929">
    <property type="component" value="Unassembled WGS sequence"/>
</dbReference>
<dbReference type="Gene3D" id="2.60.40.1730">
    <property type="entry name" value="tricorn interacting facor f3 domain"/>
    <property type="match status" value="1"/>
</dbReference>
<dbReference type="InterPro" id="IPR024571">
    <property type="entry name" value="ERAP1-like_C_dom"/>
</dbReference>
<evidence type="ECO:0000256" key="10">
    <source>
        <dbReference type="PIRSR" id="PIRSR634016-4"/>
    </source>
</evidence>
<feature type="active site" description="Proton acceptor" evidence="8">
    <location>
        <position position="311"/>
    </location>
</feature>
<dbReference type="STRING" id="1229665.N1S0F4"/>
<dbReference type="GO" id="GO:0042277">
    <property type="term" value="F:peptide binding"/>
    <property type="evidence" value="ECO:0007669"/>
    <property type="project" value="TreeGrafter"/>
</dbReference>
<dbReference type="InterPro" id="IPR027268">
    <property type="entry name" value="Peptidase_M4/M1_CTD_sf"/>
</dbReference>
<evidence type="ECO:0000259" key="12">
    <source>
        <dbReference type="Pfam" id="PF01433"/>
    </source>
</evidence>
<feature type="domain" description="ERAP1-like C-terminal" evidence="13">
    <location>
        <begin position="533"/>
        <end position="848"/>
    </location>
</feature>
<dbReference type="Pfam" id="PF17900">
    <property type="entry name" value="Peptidase_M1_N"/>
    <property type="match status" value="1"/>
</dbReference>
<dbReference type="InterPro" id="IPR045357">
    <property type="entry name" value="Aminopeptidase_N-like_N"/>
</dbReference>
<dbReference type="GO" id="GO:0070006">
    <property type="term" value="F:metalloaminopeptidase activity"/>
    <property type="evidence" value="ECO:0007669"/>
    <property type="project" value="TreeGrafter"/>
</dbReference>
<dbReference type="FunFam" id="1.10.390.10:FF:000001">
    <property type="entry name" value="Aminopeptidase"/>
    <property type="match status" value="1"/>
</dbReference>
<protein>
    <recommendedName>
        <fullName evidence="11">Aminopeptidase</fullName>
        <ecNumber evidence="11">3.4.11.-</ecNumber>
    </recommendedName>
</protein>
<feature type="binding site" evidence="9">
    <location>
        <position position="310"/>
    </location>
    <ligand>
        <name>Zn(2+)</name>
        <dbReference type="ChEBI" id="CHEBI:29105"/>
        <note>catalytic</note>
    </ligand>
</feature>
<dbReference type="GO" id="GO:0043171">
    <property type="term" value="P:peptide catabolic process"/>
    <property type="evidence" value="ECO:0007669"/>
    <property type="project" value="TreeGrafter"/>
</dbReference>
<feature type="domain" description="Aminopeptidase N-like N-terminal" evidence="14">
    <location>
        <begin position="14"/>
        <end position="188"/>
    </location>
</feature>
<evidence type="ECO:0000313" key="15">
    <source>
        <dbReference type="EMBL" id="EMT72363.1"/>
    </source>
</evidence>
<evidence type="ECO:0000256" key="8">
    <source>
        <dbReference type="PIRSR" id="PIRSR634016-1"/>
    </source>
</evidence>
<feature type="binding site" evidence="9">
    <location>
        <position position="314"/>
    </location>
    <ligand>
        <name>Zn(2+)</name>
        <dbReference type="ChEBI" id="CHEBI:29105"/>
        <note>catalytic</note>
    </ligand>
</feature>
<keyword evidence="6 9" id="KW-0862">Zinc</keyword>
<feature type="binding site" evidence="9">
    <location>
        <position position="333"/>
    </location>
    <ligand>
        <name>Zn(2+)</name>
        <dbReference type="ChEBI" id="CHEBI:29105"/>
        <note>catalytic</note>
    </ligand>
</feature>
<dbReference type="GO" id="GO:0016020">
    <property type="term" value="C:membrane"/>
    <property type="evidence" value="ECO:0007669"/>
    <property type="project" value="TreeGrafter"/>
</dbReference>
<dbReference type="SUPFAM" id="SSF55486">
    <property type="entry name" value="Metalloproteases ('zincins'), catalytic domain"/>
    <property type="match status" value="1"/>
</dbReference>
<gene>
    <name evidence="15" type="ORF">FOC4_g10001814</name>
</gene>
<dbReference type="SUPFAM" id="SSF63737">
    <property type="entry name" value="Leukotriene A4 hydrolase N-terminal domain"/>
    <property type="match status" value="1"/>
</dbReference>
<dbReference type="InterPro" id="IPR001930">
    <property type="entry name" value="Peptidase_M1"/>
</dbReference>
<evidence type="ECO:0000259" key="13">
    <source>
        <dbReference type="Pfam" id="PF11838"/>
    </source>
</evidence>
<dbReference type="GO" id="GO:0005737">
    <property type="term" value="C:cytoplasm"/>
    <property type="evidence" value="ECO:0007669"/>
    <property type="project" value="TreeGrafter"/>
</dbReference>
<keyword evidence="7 11" id="KW-0482">Metalloprotease</keyword>
<dbReference type="GO" id="GO:0006508">
    <property type="term" value="P:proteolysis"/>
    <property type="evidence" value="ECO:0007669"/>
    <property type="project" value="UniProtKB-KW"/>
</dbReference>